<sequence>MATRMRFLDWVLLRTSAGVSDQPGKSFPASNPFSVKGWKTADSVFLETQHWNPKEPIIFFFQRRSTILKRTEEATKEKK</sequence>
<dbReference type="EMBL" id="JAHRIQ010103042">
    <property type="protein sequence ID" value="MEQ2254046.1"/>
    <property type="molecule type" value="Genomic_DNA"/>
</dbReference>
<protein>
    <submittedName>
        <fullName evidence="1">Uncharacterized protein</fullName>
    </submittedName>
</protein>
<proteinExistence type="predicted"/>
<comment type="caution">
    <text evidence="1">The sequence shown here is derived from an EMBL/GenBank/DDBJ whole genome shotgun (WGS) entry which is preliminary data.</text>
</comment>
<dbReference type="Proteomes" id="UP001482620">
    <property type="component" value="Unassembled WGS sequence"/>
</dbReference>
<gene>
    <name evidence="1" type="ORF">ILYODFUR_038854</name>
</gene>
<evidence type="ECO:0000313" key="2">
    <source>
        <dbReference type="Proteomes" id="UP001482620"/>
    </source>
</evidence>
<name>A0ABV0VC60_9TELE</name>
<reference evidence="1 2" key="1">
    <citation type="submission" date="2021-06" db="EMBL/GenBank/DDBJ databases">
        <authorList>
            <person name="Palmer J.M."/>
        </authorList>
    </citation>
    <scope>NUCLEOTIDE SEQUENCE [LARGE SCALE GENOMIC DNA]</scope>
    <source>
        <strain evidence="2">if_2019</strain>
        <tissue evidence="1">Muscle</tissue>
    </source>
</reference>
<keyword evidence="2" id="KW-1185">Reference proteome</keyword>
<evidence type="ECO:0000313" key="1">
    <source>
        <dbReference type="EMBL" id="MEQ2254046.1"/>
    </source>
</evidence>
<accession>A0ABV0VC60</accession>
<organism evidence="1 2">
    <name type="scientific">Ilyodon furcidens</name>
    <name type="common">goldbreast splitfin</name>
    <dbReference type="NCBI Taxonomy" id="33524"/>
    <lineage>
        <taxon>Eukaryota</taxon>
        <taxon>Metazoa</taxon>
        <taxon>Chordata</taxon>
        <taxon>Craniata</taxon>
        <taxon>Vertebrata</taxon>
        <taxon>Euteleostomi</taxon>
        <taxon>Actinopterygii</taxon>
        <taxon>Neopterygii</taxon>
        <taxon>Teleostei</taxon>
        <taxon>Neoteleostei</taxon>
        <taxon>Acanthomorphata</taxon>
        <taxon>Ovalentaria</taxon>
        <taxon>Atherinomorphae</taxon>
        <taxon>Cyprinodontiformes</taxon>
        <taxon>Goodeidae</taxon>
        <taxon>Ilyodon</taxon>
    </lineage>
</organism>